<accession>A0A923S9A0</accession>
<evidence type="ECO:0008006" key="4">
    <source>
        <dbReference type="Google" id="ProtNLM"/>
    </source>
</evidence>
<dbReference type="RefSeq" id="WP_187074294.1">
    <property type="nucleotide sequence ID" value="NZ_JACORT010000001.1"/>
</dbReference>
<keyword evidence="1" id="KW-0472">Membrane</keyword>
<sequence>MTKLSFAGAFAAGLAVLAWIALGFVGASWLPLAVTVLIAGAYLLGAHELRQFRAATAGLDAALAGLSEPPARLADWLQRVPASLREPVRMRVEGERGVLPGPALTPYLVGLLVMLGMLGTFLGMVVTFQGAVFALEGSTDLAAIRGALAAPIKGLGLSFGTSVAGVAASAMLGLMSAIARRERLQSARTLDARIGTTLQPFSLAHQRQESLRALQAQAGVLPEVAQTLRTLMERIERRSEQLDTQLLERHAQFQREVTTAYGTLATSVGSSLQQSLAAGAQAAGTAIRPVVESAMAQVVGESQRLHEKLATVAQAQADALSQQFAGTVESVNATLARQQEAQAKAERERLSAWTASLQTLAMSLQSDWQRTHAQVAALVDQSREDHAALVERSRDGLAALREEEARRGEAAVARLGELQGAVAQHLADLGAALEAPLTRLLQTASEVPQAAAGVITELRQEMSRIGEKDNLALQERTQLLEQLRSLMQAVNTAAGEQRTATEALVASASSVLEQAGTRFTDVLAAQGAQAGETAAQVAQGAHDVAQLATHFQQGVQQFQEGNEKLIATLARIEASLVQSTARSDEQLAYYVAQAREVIDLSISSQQTLVEQLRQVQAPKAAKPAPALEEARA</sequence>
<keyword evidence="3" id="KW-1185">Reference proteome</keyword>
<reference evidence="2" key="1">
    <citation type="submission" date="2020-08" db="EMBL/GenBank/DDBJ databases">
        <title>Ramlibacter sp. USB13 16S ribosomal RNA gene genome sequencing and assembly.</title>
        <authorList>
            <person name="Kang M."/>
        </authorList>
    </citation>
    <scope>NUCLEOTIDE SEQUENCE</scope>
    <source>
        <strain evidence="2">USB13</strain>
    </source>
</reference>
<keyword evidence="1" id="KW-1133">Transmembrane helix</keyword>
<keyword evidence="1" id="KW-0812">Transmembrane</keyword>
<proteinExistence type="predicted"/>
<dbReference type="Proteomes" id="UP000608513">
    <property type="component" value="Unassembled WGS sequence"/>
</dbReference>
<evidence type="ECO:0000256" key="1">
    <source>
        <dbReference type="SAM" id="Phobius"/>
    </source>
</evidence>
<organism evidence="2 3">
    <name type="scientific">Ramlibacter cellulosilyticus</name>
    <dbReference type="NCBI Taxonomy" id="2764187"/>
    <lineage>
        <taxon>Bacteria</taxon>
        <taxon>Pseudomonadati</taxon>
        <taxon>Pseudomonadota</taxon>
        <taxon>Betaproteobacteria</taxon>
        <taxon>Burkholderiales</taxon>
        <taxon>Comamonadaceae</taxon>
        <taxon>Ramlibacter</taxon>
    </lineage>
</organism>
<feature type="transmembrane region" description="Helical" evidence="1">
    <location>
        <begin position="107"/>
        <end position="135"/>
    </location>
</feature>
<evidence type="ECO:0000313" key="3">
    <source>
        <dbReference type="Proteomes" id="UP000608513"/>
    </source>
</evidence>
<gene>
    <name evidence="2" type="ORF">H8N03_01200</name>
</gene>
<comment type="caution">
    <text evidence="2">The sequence shown here is derived from an EMBL/GenBank/DDBJ whole genome shotgun (WGS) entry which is preliminary data.</text>
</comment>
<feature type="transmembrane region" description="Helical" evidence="1">
    <location>
        <begin position="155"/>
        <end position="178"/>
    </location>
</feature>
<dbReference type="AlphaFoldDB" id="A0A923S9A0"/>
<evidence type="ECO:0000313" key="2">
    <source>
        <dbReference type="EMBL" id="MBC5781539.1"/>
    </source>
</evidence>
<name>A0A923S9A0_9BURK</name>
<protein>
    <recommendedName>
        <fullName evidence="4">DUF802 domain-containing protein</fullName>
    </recommendedName>
</protein>
<dbReference type="EMBL" id="JACORT010000001">
    <property type="protein sequence ID" value="MBC5781539.1"/>
    <property type="molecule type" value="Genomic_DNA"/>
</dbReference>